<dbReference type="EC" id="2.7.13.3" evidence="2"/>
<dbReference type="SMART" id="SM00387">
    <property type="entry name" value="HATPase_c"/>
    <property type="match status" value="1"/>
</dbReference>
<keyword evidence="5" id="KW-0472">Membrane</keyword>
<dbReference type="InterPro" id="IPR050956">
    <property type="entry name" value="2C_system_His_kinase"/>
</dbReference>
<dbReference type="SUPFAM" id="SSF52172">
    <property type="entry name" value="CheY-like"/>
    <property type="match status" value="1"/>
</dbReference>
<dbReference type="Gene3D" id="3.40.190.10">
    <property type="entry name" value="Periplasmic binding protein-like II"/>
    <property type="match status" value="2"/>
</dbReference>
<dbReference type="InterPro" id="IPR036097">
    <property type="entry name" value="HisK_dim/P_sf"/>
</dbReference>
<dbReference type="PANTHER" id="PTHR43719">
    <property type="entry name" value="TWO-COMPONENT HISTIDINE KINASE"/>
    <property type="match status" value="1"/>
</dbReference>
<evidence type="ECO:0000256" key="1">
    <source>
        <dbReference type="ARBA" id="ARBA00000085"/>
    </source>
</evidence>
<accession>A0A918JUJ9</accession>
<feature type="domain" description="Response regulatory" evidence="7">
    <location>
        <begin position="563"/>
        <end position="681"/>
    </location>
</feature>
<dbReference type="InterPro" id="IPR005467">
    <property type="entry name" value="His_kinase_dom"/>
</dbReference>
<gene>
    <name evidence="8" type="ORF">GCM10007384_15200</name>
</gene>
<reference evidence="8 9" key="1">
    <citation type="journal article" date="2014" name="Int. J. Syst. Evol. Microbiol.">
        <title>Complete genome sequence of Corynebacterium casei LMG S-19264T (=DSM 44701T), isolated from a smear-ripened cheese.</title>
        <authorList>
            <consortium name="US DOE Joint Genome Institute (JGI-PGF)"/>
            <person name="Walter F."/>
            <person name="Albersmeier A."/>
            <person name="Kalinowski J."/>
            <person name="Ruckert C."/>
        </authorList>
    </citation>
    <scope>NUCLEOTIDE SEQUENCE [LARGE SCALE GENOMIC DNA]</scope>
    <source>
        <strain evidence="8 9">KCTC 12285</strain>
    </source>
</reference>
<dbReference type="SMART" id="SM00388">
    <property type="entry name" value="HisKA"/>
    <property type="match status" value="1"/>
</dbReference>
<dbReference type="RefSeq" id="WP_051316647.1">
    <property type="nucleotide sequence ID" value="NZ_BMWS01000008.1"/>
</dbReference>
<dbReference type="PANTHER" id="PTHR43719:SF28">
    <property type="entry name" value="PEROXIDE STRESS-ACTIVATED HISTIDINE KINASE MAK1-RELATED"/>
    <property type="match status" value="1"/>
</dbReference>
<keyword evidence="9" id="KW-1185">Reference proteome</keyword>
<dbReference type="Pfam" id="PF02518">
    <property type="entry name" value="HATPase_c"/>
    <property type="match status" value="1"/>
</dbReference>
<evidence type="ECO:0000256" key="2">
    <source>
        <dbReference type="ARBA" id="ARBA00012438"/>
    </source>
</evidence>
<dbReference type="GO" id="GO:0000155">
    <property type="term" value="F:phosphorelay sensor kinase activity"/>
    <property type="evidence" value="ECO:0007669"/>
    <property type="project" value="InterPro"/>
</dbReference>
<dbReference type="InterPro" id="IPR011006">
    <property type="entry name" value="CheY-like_superfamily"/>
</dbReference>
<dbReference type="InterPro" id="IPR003661">
    <property type="entry name" value="HisK_dim/P_dom"/>
</dbReference>
<dbReference type="SMART" id="SM00062">
    <property type="entry name" value="PBPb"/>
    <property type="match status" value="1"/>
</dbReference>
<dbReference type="Proteomes" id="UP000601108">
    <property type="component" value="Unassembled WGS sequence"/>
</dbReference>
<keyword evidence="3 4" id="KW-0597">Phosphoprotein</keyword>
<evidence type="ECO:0000259" key="7">
    <source>
        <dbReference type="PROSITE" id="PS50110"/>
    </source>
</evidence>
<comment type="caution">
    <text evidence="8">The sequence shown here is derived from an EMBL/GenBank/DDBJ whole genome shotgun (WGS) entry which is preliminary data.</text>
</comment>
<feature type="domain" description="Histidine kinase" evidence="6">
    <location>
        <begin position="325"/>
        <end position="542"/>
    </location>
</feature>
<dbReference type="InterPro" id="IPR004358">
    <property type="entry name" value="Sig_transdc_His_kin-like_C"/>
</dbReference>
<dbReference type="SUPFAM" id="SSF47384">
    <property type="entry name" value="Homodimeric domain of signal transducing histidine kinase"/>
    <property type="match status" value="1"/>
</dbReference>
<dbReference type="Pfam" id="PF00497">
    <property type="entry name" value="SBP_bac_3"/>
    <property type="match status" value="1"/>
</dbReference>
<keyword evidence="8" id="KW-0808">Transferase</keyword>
<evidence type="ECO:0000259" key="6">
    <source>
        <dbReference type="PROSITE" id="PS50109"/>
    </source>
</evidence>
<dbReference type="SUPFAM" id="SSF53850">
    <property type="entry name" value="Periplasmic binding protein-like II"/>
    <property type="match status" value="1"/>
</dbReference>
<dbReference type="InterPro" id="IPR036890">
    <property type="entry name" value="HATPase_C_sf"/>
</dbReference>
<feature type="transmembrane region" description="Helical" evidence="5">
    <location>
        <begin position="6"/>
        <end position="24"/>
    </location>
</feature>
<feature type="transmembrane region" description="Helical" evidence="5">
    <location>
        <begin position="272"/>
        <end position="296"/>
    </location>
</feature>
<dbReference type="SMART" id="SM00448">
    <property type="entry name" value="REC"/>
    <property type="match status" value="1"/>
</dbReference>
<dbReference type="AlphaFoldDB" id="A0A918JUJ9"/>
<dbReference type="CDD" id="cd17546">
    <property type="entry name" value="REC_hyHK_CKI1_RcsC-like"/>
    <property type="match status" value="1"/>
</dbReference>
<dbReference type="PRINTS" id="PR00344">
    <property type="entry name" value="BCTRLSENSOR"/>
</dbReference>
<dbReference type="Gene3D" id="3.40.50.2300">
    <property type="match status" value="1"/>
</dbReference>
<name>A0A918JUJ9_9FLAO</name>
<dbReference type="EMBL" id="BMWS01000008">
    <property type="protein sequence ID" value="GGX14568.1"/>
    <property type="molecule type" value="Genomic_DNA"/>
</dbReference>
<dbReference type="CDD" id="cd01007">
    <property type="entry name" value="PBP2_BvgS_HisK_like"/>
    <property type="match status" value="1"/>
</dbReference>
<dbReference type="PROSITE" id="PS51257">
    <property type="entry name" value="PROKAR_LIPOPROTEIN"/>
    <property type="match status" value="1"/>
</dbReference>
<evidence type="ECO:0000256" key="4">
    <source>
        <dbReference type="PROSITE-ProRule" id="PRU00169"/>
    </source>
</evidence>
<keyword evidence="5" id="KW-0812">Transmembrane</keyword>
<keyword evidence="5" id="KW-1133">Transmembrane helix</keyword>
<organism evidence="8 9">
    <name type="scientific">Aquimarina muelleri</name>
    <dbReference type="NCBI Taxonomy" id="279356"/>
    <lineage>
        <taxon>Bacteria</taxon>
        <taxon>Pseudomonadati</taxon>
        <taxon>Bacteroidota</taxon>
        <taxon>Flavobacteriia</taxon>
        <taxon>Flavobacteriales</taxon>
        <taxon>Flavobacteriaceae</taxon>
        <taxon>Aquimarina</taxon>
    </lineage>
</organism>
<dbReference type="InterPro" id="IPR003594">
    <property type="entry name" value="HATPase_dom"/>
</dbReference>
<proteinExistence type="predicted"/>
<dbReference type="PROSITE" id="PS50109">
    <property type="entry name" value="HIS_KIN"/>
    <property type="match status" value="1"/>
</dbReference>
<evidence type="ECO:0000256" key="3">
    <source>
        <dbReference type="ARBA" id="ARBA00022553"/>
    </source>
</evidence>
<evidence type="ECO:0000256" key="5">
    <source>
        <dbReference type="SAM" id="Phobius"/>
    </source>
</evidence>
<feature type="modified residue" description="4-aspartylphosphate" evidence="4">
    <location>
        <position position="616"/>
    </location>
</feature>
<dbReference type="InterPro" id="IPR001789">
    <property type="entry name" value="Sig_transdc_resp-reg_receiver"/>
</dbReference>
<protein>
    <recommendedName>
        <fullName evidence="2">histidine kinase</fullName>
        <ecNumber evidence="2">2.7.13.3</ecNumber>
    </recommendedName>
</protein>
<dbReference type="Gene3D" id="3.30.565.10">
    <property type="entry name" value="Histidine kinase-like ATPase, C-terminal domain"/>
    <property type="match status" value="1"/>
</dbReference>
<comment type="catalytic activity">
    <reaction evidence="1">
        <text>ATP + protein L-histidine = ADP + protein N-phospho-L-histidine.</text>
        <dbReference type="EC" id="2.7.13.3"/>
    </reaction>
</comment>
<dbReference type="Gene3D" id="1.10.287.130">
    <property type="match status" value="1"/>
</dbReference>
<keyword evidence="8" id="KW-0418">Kinase</keyword>
<evidence type="ECO:0000313" key="9">
    <source>
        <dbReference type="Proteomes" id="UP000601108"/>
    </source>
</evidence>
<dbReference type="CDD" id="cd00082">
    <property type="entry name" value="HisKA"/>
    <property type="match status" value="1"/>
</dbReference>
<dbReference type="Pfam" id="PF00512">
    <property type="entry name" value="HisKA"/>
    <property type="match status" value="1"/>
</dbReference>
<sequence>MCNRKTFLLPFLYFLYTILFFSCAKKKILTETEIDWLKQNDSIIVALCPYYPPYQFIDDNNTIEGIFIEYLSLIEDKIDHKFKRKYYSEWPKLMKDARGNKIDIIIEIERTPSRDTYLSFYSHLFESNHVIVTRKDVTTNKKITDFNKQQITIPQDFAILELLEKEYPDIIFKENKNDLVCLQNLNSGKYDAYIGPKAIANYLINTKKLNNLQISSETDIPYIPLIAVDKKNKVLNDIIKKAILAISDSENQNILENWLYTETKPFYKRAGFLIPFILFMASGLIFILGINFYLGYKVKQKTKSLKIAKDEAEKNNELKSAFIQNISHEIRTPMNGIVGFSKFLNENTNNIEKIEYSEIIANSSKQLMNSMNNILEISELQTKLVKLDPKKTDLQELFDDIFSLYETKAKEKGIVLLLNNNIIEYHRFVYIDKSRLNKTIKILVENAIKYTKKGAILISCTIHKSTLVVTIRDSGVGIKSENQKLIFKSFTQSENQISKKYGGLGIGLTLAKENTQLMKGKLSFSSIPNKGSTFRLEIPFAIFTFKNKNNILPVTLDKIKTYTILIAEDGDINFLVLKTILLKIENYDFIIHRAHNGKEATVFFEEINTIDLVFMDIKMPEMNGYDATRWIKKLHPRLPVIAQTAYTNNEDIQNAFNAGCDDFISKPIDPKSIQKIIHKYLPTYSFLNY</sequence>
<dbReference type="Pfam" id="PF00072">
    <property type="entry name" value="Response_reg"/>
    <property type="match status" value="1"/>
</dbReference>
<dbReference type="PROSITE" id="PS50110">
    <property type="entry name" value="RESPONSE_REGULATORY"/>
    <property type="match status" value="1"/>
</dbReference>
<evidence type="ECO:0000313" key="8">
    <source>
        <dbReference type="EMBL" id="GGX14568.1"/>
    </source>
</evidence>
<dbReference type="SUPFAM" id="SSF55874">
    <property type="entry name" value="ATPase domain of HSP90 chaperone/DNA topoisomerase II/histidine kinase"/>
    <property type="match status" value="1"/>
</dbReference>
<dbReference type="InterPro" id="IPR001638">
    <property type="entry name" value="Solute-binding_3/MltF_N"/>
</dbReference>